<proteinExistence type="predicted"/>
<evidence type="ECO:0000313" key="1">
    <source>
        <dbReference type="EMBL" id="GLJ59644.1"/>
    </source>
</evidence>
<evidence type="ECO:0000313" key="2">
    <source>
        <dbReference type="Proteomes" id="UP001234787"/>
    </source>
</evidence>
<feature type="non-terminal residue" evidence="1">
    <location>
        <position position="1"/>
    </location>
</feature>
<sequence length="98" mass="10939">DSRVGISPPSGPDVKVPPHPALRRGISTHCFPQYPPSATSWGGLQEIPEARSERLLAIAVRLLLPKSLLSIISPVLWQLRSLDYGLTKRKIQARYRME</sequence>
<name>A0AAD3NTK2_CRYJA</name>
<gene>
    <name evidence="1" type="ORF">SUGI_1517360</name>
</gene>
<organism evidence="1 2">
    <name type="scientific">Cryptomeria japonica</name>
    <name type="common">Japanese cedar</name>
    <name type="synonym">Cupressus japonica</name>
    <dbReference type="NCBI Taxonomy" id="3369"/>
    <lineage>
        <taxon>Eukaryota</taxon>
        <taxon>Viridiplantae</taxon>
        <taxon>Streptophyta</taxon>
        <taxon>Embryophyta</taxon>
        <taxon>Tracheophyta</taxon>
        <taxon>Spermatophyta</taxon>
        <taxon>Pinopsida</taxon>
        <taxon>Pinidae</taxon>
        <taxon>Conifers II</taxon>
        <taxon>Cupressales</taxon>
        <taxon>Cupressaceae</taxon>
        <taxon>Cryptomeria</taxon>
    </lineage>
</organism>
<reference evidence="1" key="1">
    <citation type="submission" date="2022-12" db="EMBL/GenBank/DDBJ databases">
        <title>Chromosome-Level Genome Assembly of Japanese Cedar (Cryptomeriajaponica D. Don).</title>
        <authorList>
            <person name="Fujino T."/>
            <person name="Yamaguchi K."/>
            <person name="Yokoyama T."/>
            <person name="Hamanaka T."/>
            <person name="Harazono Y."/>
            <person name="Kamada H."/>
            <person name="Kobayashi W."/>
            <person name="Ujino-Ihara T."/>
            <person name="Uchiyama K."/>
            <person name="Matsumoto A."/>
            <person name="Izuno A."/>
            <person name="Tsumura Y."/>
            <person name="Toyoda A."/>
            <person name="Shigenobu S."/>
            <person name="Moriguchi Y."/>
            <person name="Ueno S."/>
            <person name="Kasahara M."/>
        </authorList>
    </citation>
    <scope>NUCLEOTIDE SEQUENCE</scope>
</reference>
<accession>A0AAD3NTK2</accession>
<dbReference type="EMBL" id="BSEH01001171">
    <property type="protein sequence ID" value="GLJ59644.1"/>
    <property type="molecule type" value="Genomic_DNA"/>
</dbReference>
<dbReference type="AlphaFoldDB" id="A0AAD3NTK2"/>
<protein>
    <submittedName>
        <fullName evidence="1">Uncharacterized protein</fullName>
    </submittedName>
</protein>
<comment type="caution">
    <text evidence="1">The sequence shown here is derived from an EMBL/GenBank/DDBJ whole genome shotgun (WGS) entry which is preliminary data.</text>
</comment>
<keyword evidence="2" id="KW-1185">Reference proteome</keyword>
<dbReference type="Proteomes" id="UP001234787">
    <property type="component" value="Unassembled WGS sequence"/>
</dbReference>